<protein>
    <submittedName>
        <fullName evidence="2">Uncharacterized protein</fullName>
    </submittedName>
</protein>
<feature type="region of interest" description="Disordered" evidence="1">
    <location>
        <begin position="945"/>
        <end position="980"/>
    </location>
</feature>
<dbReference type="EMBL" id="GG666633">
    <property type="protein sequence ID" value="EEN47180.1"/>
    <property type="molecule type" value="Genomic_DNA"/>
</dbReference>
<feature type="region of interest" description="Disordered" evidence="1">
    <location>
        <begin position="788"/>
        <end position="810"/>
    </location>
</feature>
<organism>
    <name type="scientific">Branchiostoma floridae</name>
    <name type="common">Florida lancelet</name>
    <name type="synonym">Amphioxus</name>
    <dbReference type="NCBI Taxonomy" id="7739"/>
    <lineage>
        <taxon>Eukaryota</taxon>
        <taxon>Metazoa</taxon>
        <taxon>Chordata</taxon>
        <taxon>Cephalochordata</taxon>
        <taxon>Leptocardii</taxon>
        <taxon>Amphioxiformes</taxon>
        <taxon>Branchiostomatidae</taxon>
        <taxon>Branchiostoma</taxon>
    </lineage>
</organism>
<gene>
    <name evidence="2" type="ORF">BRAFLDRAFT_105371</name>
</gene>
<feature type="region of interest" description="Disordered" evidence="1">
    <location>
        <begin position="615"/>
        <end position="646"/>
    </location>
</feature>
<dbReference type="AlphaFoldDB" id="C3ZJP5"/>
<evidence type="ECO:0000313" key="2">
    <source>
        <dbReference type="EMBL" id="EEN47180.1"/>
    </source>
</evidence>
<feature type="compositionally biased region" description="Basic and acidic residues" evidence="1">
    <location>
        <begin position="627"/>
        <end position="639"/>
    </location>
</feature>
<dbReference type="InParanoid" id="C3ZJP5"/>
<evidence type="ECO:0000256" key="1">
    <source>
        <dbReference type="SAM" id="MobiDB-lite"/>
    </source>
</evidence>
<reference evidence="2" key="1">
    <citation type="journal article" date="2008" name="Nature">
        <title>The amphioxus genome and the evolution of the chordate karyotype.</title>
        <authorList>
            <consortium name="US DOE Joint Genome Institute (JGI-PGF)"/>
            <person name="Putnam N.H."/>
            <person name="Butts T."/>
            <person name="Ferrier D.E.K."/>
            <person name="Furlong R.F."/>
            <person name="Hellsten U."/>
            <person name="Kawashima T."/>
            <person name="Robinson-Rechavi M."/>
            <person name="Shoguchi E."/>
            <person name="Terry A."/>
            <person name="Yu J.-K."/>
            <person name="Benito-Gutierrez E.L."/>
            <person name="Dubchak I."/>
            <person name="Garcia-Fernandez J."/>
            <person name="Gibson-Brown J.J."/>
            <person name="Grigoriev I.V."/>
            <person name="Horton A.C."/>
            <person name="de Jong P.J."/>
            <person name="Jurka J."/>
            <person name="Kapitonov V.V."/>
            <person name="Kohara Y."/>
            <person name="Kuroki Y."/>
            <person name="Lindquist E."/>
            <person name="Lucas S."/>
            <person name="Osoegawa K."/>
            <person name="Pennacchio L.A."/>
            <person name="Salamov A.A."/>
            <person name="Satou Y."/>
            <person name="Sauka-Spengler T."/>
            <person name="Schmutz J."/>
            <person name="Shin-I T."/>
            <person name="Toyoda A."/>
            <person name="Bronner-Fraser M."/>
            <person name="Fujiyama A."/>
            <person name="Holland L.Z."/>
            <person name="Holland P.W.H."/>
            <person name="Satoh N."/>
            <person name="Rokhsar D.S."/>
        </authorList>
    </citation>
    <scope>NUCLEOTIDE SEQUENCE [LARGE SCALE GENOMIC DNA]</scope>
    <source>
        <strain evidence="2">S238N-H82</strain>
        <tissue evidence="2">Testes</tissue>
    </source>
</reference>
<name>C3ZJP5_BRAFL</name>
<accession>C3ZJP5</accession>
<feature type="compositionally biased region" description="Polar residues" evidence="1">
    <location>
        <begin position="947"/>
        <end position="957"/>
    </location>
</feature>
<feature type="region of interest" description="Disordered" evidence="1">
    <location>
        <begin position="825"/>
        <end position="881"/>
    </location>
</feature>
<proteinExistence type="predicted"/>
<feature type="compositionally biased region" description="Low complexity" evidence="1">
    <location>
        <begin position="843"/>
        <end position="865"/>
    </location>
</feature>
<feature type="compositionally biased region" description="Low complexity" evidence="1">
    <location>
        <begin position="961"/>
        <end position="972"/>
    </location>
</feature>
<sequence length="1149" mass="128986">MPRRRVDQVILSSVPGAGKSTTLTLIRQRLSTKYNNVYPGGIYVNGVKTDETEDEKKVEKPRTKRLFLNRASKFLVCSTTFGMELQQEEIGFLFDKLDDPDDTPVLSVRERCSGDAFGIFSFVNYHNLRTSSKIWWDYSDNWEDFVQMARRGARLARTVLSQYSQTLVIYLRGSAKLCSKRLKPLCGYCLMDEEYMKHLVNLYDIYYRCEGFEQLVHDEYPDYYDPITTVDVFNSATATISIVDITKFDGAPERLADHIIDQIEEEQAKDQIEAAVHDMLSTWEDKFRYAIHMATLPIDNLLPVCSKVKMEAFLAQLDVVLAELGDDYRLFVCRYAPPPQDTLVGINLRFYVKRVLLVLERLKKLISCMITKRLKPDFGTESPNDIMTFNAADRISYMEANHVPSHKLYHHKTGIQVAADIPHAITSRSLYEHVCRFWGERQIPTNSDQDVCQLSTTYANQPDAECFDTEAITAPLSESTTIIYSNKFANDIIDYVCHLSSYPVVPPDLKGTLRSTLDDDSAIDAQNVPLGTPGPDSRRYVTDIASPRACIWCKIGNIGIGHTDVIEQAKRARCQCIFSNTCTGTEYKAACKVNPGYFEGAPSTRATTMNKEDFGEMRRSQQSAGHEQIREEPETEHLNETGTESEAAAIAPPAPIGAHTSTPAGELVSEDSSKNTIPIIDIAEVPNFVDKFIAEEDSSYIMNMYLLRTNLPTDSREMASYARIVQEIALRLWTMNEQNLAIINSYETRNQALRQQLSDVHSNFGFPKFPTAAPDTQPEVQTGWSNGQPPQVGGQWQQRHCMDSAPTGTGQTIQQFQAGLRQLQQKGAANPCGENPVGLFANPSTGQTSQQFQTGLQQPQQQQQQEESNFRGGGRWEPWEPALNNTAPSAATPTEHVSLVNFNARGRSLKVDPCADGFQLLQIIERISISMDIGPVPRNIRAETRCQKNANPDSEATPSKPAEQTTAPPTQTLVGQSRNKKSNAIRYAPGSYPRHASLHEQGEIEIHQRDSDMYCSAITGIFPVDIDVVGYRNAEQKKVIVEYIYQYLATEMAKHHTCIYGTGERSIYPFNLKATIDIDRPSGDHQVVSLMMHSNNDIMITSDAAFRSRLHYIIGAINDYGPPMTQDGVNAHIFLEALEDKVREGVIVF</sequence>
<feature type="compositionally biased region" description="Low complexity" evidence="1">
    <location>
        <begin position="788"/>
        <end position="798"/>
    </location>
</feature>